<proteinExistence type="predicted"/>
<protein>
    <submittedName>
        <fullName evidence="1">Uncharacterized protein</fullName>
    </submittedName>
</protein>
<gene>
    <name evidence="1" type="ORF">R8Z58_12160</name>
</gene>
<name>A0ABU4H2H0_9MICO</name>
<keyword evidence="2" id="KW-1185">Reference proteome</keyword>
<dbReference type="Proteomes" id="UP001283109">
    <property type="component" value="Unassembled WGS sequence"/>
</dbReference>
<sequence>MSGEERSPRECAALSRDAIRTGAVISYCGDELVVTGGALVEAVTAALLGPAAPKPGGDRWLTPEVPVLSRGPAWIVPLFWSPSTSDLGRQQHELLDRRGSELGQAIMSACWYLRGEPLGIELEGDADGGRGYAAELVRTGAKDASWWGFGDDALVLVYYGDPSPAPKTRMALHVVPVGWVSARRPTPAKKMPALNLEWDWAAAVAFAEADAAGSLSEHNEEGP</sequence>
<comment type="caution">
    <text evidence="1">The sequence shown here is derived from an EMBL/GenBank/DDBJ whole genome shotgun (WGS) entry which is preliminary data.</text>
</comment>
<accession>A0ABU4H2H0</accession>
<organism evidence="1 2">
    <name type="scientific">Microbacterium arthrosphaerae</name>
    <dbReference type="NCBI Taxonomy" id="792652"/>
    <lineage>
        <taxon>Bacteria</taxon>
        <taxon>Bacillati</taxon>
        <taxon>Actinomycetota</taxon>
        <taxon>Actinomycetes</taxon>
        <taxon>Micrococcales</taxon>
        <taxon>Microbacteriaceae</taxon>
        <taxon>Microbacterium</taxon>
    </lineage>
</organism>
<evidence type="ECO:0000313" key="1">
    <source>
        <dbReference type="EMBL" id="MDW4573528.1"/>
    </source>
</evidence>
<dbReference type="RefSeq" id="WP_318354027.1">
    <property type="nucleotide sequence ID" value="NZ_JAWQEV010000003.1"/>
</dbReference>
<dbReference type="EMBL" id="JAWQEV010000003">
    <property type="protein sequence ID" value="MDW4573528.1"/>
    <property type="molecule type" value="Genomic_DNA"/>
</dbReference>
<evidence type="ECO:0000313" key="2">
    <source>
        <dbReference type="Proteomes" id="UP001283109"/>
    </source>
</evidence>
<reference evidence="1 2" key="1">
    <citation type="submission" date="2023-11" db="EMBL/GenBank/DDBJ databases">
        <title>Draft genome sequence of Microbacterium arthrosphaerae JCM 30492.</title>
        <authorList>
            <person name="Zhang G."/>
            <person name="Ding Y."/>
        </authorList>
    </citation>
    <scope>NUCLEOTIDE SEQUENCE [LARGE SCALE GENOMIC DNA]</scope>
    <source>
        <strain evidence="1 2">JCM 30492</strain>
    </source>
</reference>